<name>A0A392SAN2_9FABA</name>
<reference evidence="5 6" key="1">
    <citation type="journal article" date="2018" name="Front. Plant Sci.">
        <title>Red Clover (Trifolium pratense) and Zigzag Clover (T. medium) - A Picture of Genomic Similarities and Differences.</title>
        <authorList>
            <person name="Dluhosova J."/>
            <person name="Istvanek J."/>
            <person name="Nedelnik J."/>
            <person name="Repkova J."/>
        </authorList>
    </citation>
    <scope>NUCLEOTIDE SEQUENCE [LARGE SCALE GENOMIC DNA]</scope>
    <source>
        <strain evidence="6">cv. 10/8</strain>
        <tissue evidence="5">Leaf</tissue>
    </source>
</reference>
<dbReference type="Proteomes" id="UP000265520">
    <property type="component" value="Unassembled WGS sequence"/>
</dbReference>
<keyword evidence="3" id="KW-0677">Repeat</keyword>
<dbReference type="Pfam" id="PF00514">
    <property type="entry name" value="Arm"/>
    <property type="match status" value="1"/>
</dbReference>
<dbReference type="SUPFAM" id="SSF48371">
    <property type="entry name" value="ARM repeat"/>
    <property type="match status" value="1"/>
</dbReference>
<keyword evidence="2" id="KW-0813">Transport</keyword>
<organism evidence="5 6">
    <name type="scientific">Trifolium medium</name>
    <dbReference type="NCBI Taxonomy" id="97028"/>
    <lineage>
        <taxon>Eukaryota</taxon>
        <taxon>Viridiplantae</taxon>
        <taxon>Streptophyta</taxon>
        <taxon>Embryophyta</taxon>
        <taxon>Tracheophyta</taxon>
        <taxon>Spermatophyta</taxon>
        <taxon>Magnoliopsida</taxon>
        <taxon>eudicotyledons</taxon>
        <taxon>Gunneridae</taxon>
        <taxon>Pentapetalae</taxon>
        <taxon>rosids</taxon>
        <taxon>fabids</taxon>
        <taxon>Fabales</taxon>
        <taxon>Fabaceae</taxon>
        <taxon>Papilionoideae</taxon>
        <taxon>50 kb inversion clade</taxon>
        <taxon>NPAAA clade</taxon>
        <taxon>Hologalegina</taxon>
        <taxon>IRL clade</taxon>
        <taxon>Trifolieae</taxon>
        <taxon>Trifolium</taxon>
    </lineage>
</organism>
<evidence type="ECO:0000313" key="5">
    <source>
        <dbReference type="EMBL" id="MCI45729.1"/>
    </source>
</evidence>
<protein>
    <submittedName>
        <fullName evidence="5">Importin subunit alpha-1-like</fullName>
    </submittedName>
</protein>
<keyword evidence="4" id="KW-0653">Protein transport</keyword>
<dbReference type="PANTHER" id="PTHR23316">
    <property type="entry name" value="IMPORTIN ALPHA"/>
    <property type="match status" value="1"/>
</dbReference>
<evidence type="ECO:0000256" key="3">
    <source>
        <dbReference type="ARBA" id="ARBA00022737"/>
    </source>
</evidence>
<dbReference type="EMBL" id="LXQA010347683">
    <property type="protein sequence ID" value="MCI45729.1"/>
    <property type="molecule type" value="Genomic_DNA"/>
</dbReference>
<comment type="similarity">
    <text evidence="1">Belongs to the importin alpha family.</text>
</comment>
<dbReference type="Gene3D" id="1.25.10.10">
    <property type="entry name" value="Leucine-rich Repeat Variant"/>
    <property type="match status" value="1"/>
</dbReference>
<evidence type="ECO:0000313" key="6">
    <source>
        <dbReference type="Proteomes" id="UP000265520"/>
    </source>
</evidence>
<keyword evidence="6" id="KW-1185">Reference proteome</keyword>
<dbReference type="InterPro" id="IPR011989">
    <property type="entry name" value="ARM-like"/>
</dbReference>
<evidence type="ECO:0000256" key="4">
    <source>
        <dbReference type="ARBA" id="ARBA00022927"/>
    </source>
</evidence>
<dbReference type="AlphaFoldDB" id="A0A392SAN2"/>
<proteinExistence type="inferred from homology"/>
<accession>A0A392SAN2</accession>
<comment type="caution">
    <text evidence="5">The sequence shown here is derived from an EMBL/GenBank/DDBJ whole genome shotgun (WGS) entry which is preliminary data.</text>
</comment>
<dbReference type="InterPro" id="IPR000225">
    <property type="entry name" value="Armadillo"/>
</dbReference>
<dbReference type="InterPro" id="IPR016024">
    <property type="entry name" value="ARM-type_fold"/>
</dbReference>
<dbReference type="GO" id="GO:0015031">
    <property type="term" value="P:protein transport"/>
    <property type="evidence" value="ECO:0007669"/>
    <property type="project" value="UniProtKB-KW"/>
</dbReference>
<evidence type="ECO:0000256" key="1">
    <source>
        <dbReference type="ARBA" id="ARBA00010394"/>
    </source>
</evidence>
<evidence type="ECO:0000256" key="2">
    <source>
        <dbReference type="ARBA" id="ARBA00022448"/>
    </source>
</evidence>
<sequence length="70" mass="7624">MACFVLIAGQLARQVFKGIQREAWALTNIAAGTSDNTNVVIHAGAVPIFVKLLGSPNYDVRKQRKITLLD</sequence>